<proteinExistence type="predicted"/>
<name>A0A7C4Q4T1_9CHLR</name>
<reference evidence="1" key="1">
    <citation type="journal article" date="2020" name="mSystems">
        <title>Genome- and Community-Level Interaction Insights into Carbon Utilization and Element Cycling Functions of Hydrothermarchaeota in Hydrothermal Sediment.</title>
        <authorList>
            <person name="Zhou Z."/>
            <person name="Liu Y."/>
            <person name="Xu W."/>
            <person name="Pan J."/>
            <person name="Luo Z.H."/>
            <person name="Li M."/>
        </authorList>
    </citation>
    <scope>NUCLEOTIDE SEQUENCE [LARGE SCALE GENOMIC DNA]</scope>
    <source>
        <strain evidence="1">SpSt-556</strain>
    </source>
</reference>
<protein>
    <recommendedName>
        <fullName evidence="2">Cellobiose phosphorylase</fullName>
    </recommendedName>
</protein>
<dbReference type="AlphaFoldDB" id="A0A7C4Q4T1"/>
<organism evidence="1">
    <name type="scientific">Bellilinea caldifistulae</name>
    <dbReference type="NCBI Taxonomy" id="360411"/>
    <lineage>
        <taxon>Bacteria</taxon>
        <taxon>Bacillati</taxon>
        <taxon>Chloroflexota</taxon>
        <taxon>Anaerolineae</taxon>
        <taxon>Anaerolineales</taxon>
        <taxon>Anaerolineaceae</taxon>
        <taxon>Bellilinea</taxon>
    </lineage>
</organism>
<sequence length="1133" mass="129080">MLGEMYYKIQHYDAMPPFFMSIVSGADHWLFIASTGGLTAGRVNADNALFPYYTEDKITENSENTGAKTIIRVTRGAQTWLWEPFSIRQQGQYHVERNLYKNIPGTALVFEEINHSLELVFRYAWRTSDRFGFVKTAWLRNTSQLKNPCEVELLDGLQNILPANINATTQNVFSCLLDAYKRSELDEETGLGLFYLNSRLTDLAEPSESLSANSVFQVGLQPLGTLLSSQQLDAFRFGGRVETEEEVRGRRGAYFIYTKLHLEAAEETSWYLVADVNQNHVSLALLQDFLKTPLDTQKEAIEQDIDYSTFNLQKIVASADGLQVSENVLASAHHFSNVLFNIMRGGVFARSYWIEKDDLLDYVRTHQHDLPKTHAEFFATLPEKIQLAGLRKHAASLDSPDLRRLLNTYLPLTFSRRHGDPSRPWNRFSINIKKADSSQRLDYEGNWRDIFQNWEALAYSFPQYIDGMLDTFLCATTADGYNPYRITRAGLDWEVPEEGNPWANIGYWSDHQIIYLQKLMEASQRFHPGALRERLNQPLLSYAHVPYRIKSYAELQIDPYNTIIFDHDLHQRIEAQVLQHGSDARLLRDASGRVVHASLTEKLLTLLLAKLVNFVPEGGIWMNTQRPEWNDANNALVGRGLSVVTLGYLRRFLAFFRQLIQEEAAEFTLHSEVADLLETIADILRQFHPLLRGTFSDGQRRAMMDALGEAGSQYRQNLYTNGLSGRMDDLTADELRAFLSMAQEYVEHSLRANRRADALYHSYNLLRLEPGSAQIDRLYEMLEGQVAILSSGLLSGEESLALLRSLRNSSLYRADQHTYILYPDRVLPSFLQKNTILPEQVSHLKLPAILVRDQDNSLFTQDIHGTFHFASGLRNVKDVRTALDALKRQPAYAALVEAESQAIQDLFESVFRHAEFTGRSGTFFAYEGLGSVYWHMVSKLLLAVQETVLRFQNEAVGEALRSIYRDVRAGLGYQKSPAEYGAFPTDPYSHTPKGNGARQPGMTGMVKEEILTRQAEVGLQFNEGRLEFNPYLLDAGELLTAPRNFTYLDVFGEQQTLYLPAGSLTCFVCQTPVTVQFGKRDEIEIHYADETCRTLSCCRLDEETSRQIFWRDGEIKHIVVSFAHNNKTAGEER</sequence>
<accession>A0A7C4Q4T1</accession>
<comment type="caution">
    <text evidence="1">The sequence shown here is derived from an EMBL/GenBank/DDBJ whole genome shotgun (WGS) entry which is preliminary data.</text>
</comment>
<gene>
    <name evidence="1" type="ORF">ENT17_09875</name>
</gene>
<dbReference type="EMBL" id="DSXR01000097">
    <property type="protein sequence ID" value="HGS87913.1"/>
    <property type="molecule type" value="Genomic_DNA"/>
</dbReference>
<evidence type="ECO:0008006" key="2">
    <source>
        <dbReference type="Google" id="ProtNLM"/>
    </source>
</evidence>
<evidence type="ECO:0000313" key="1">
    <source>
        <dbReference type="EMBL" id="HGS87913.1"/>
    </source>
</evidence>